<comment type="caution">
    <text evidence="3">The sequence shown here is derived from an EMBL/GenBank/DDBJ whole genome shotgun (WGS) entry which is preliminary data.</text>
</comment>
<evidence type="ECO:0000313" key="4">
    <source>
        <dbReference type="Proteomes" id="UP000607796"/>
    </source>
</evidence>
<organism evidence="3 4">
    <name type="scientific">Salipiger mangrovisoli</name>
    <dbReference type="NCBI Taxonomy" id="2865933"/>
    <lineage>
        <taxon>Bacteria</taxon>
        <taxon>Pseudomonadati</taxon>
        <taxon>Pseudomonadota</taxon>
        <taxon>Alphaproteobacteria</taxon>
        <taxon>Rhodobacterales</taxon>
        <taxon>Roseobacteraceae</taxon>
        <taxon>Salipiger</taxon>
    </lineage>
</organism>
<dbReference type="EMBL" id="JADFFK010000018">
    <property type="protein sequence ID" value="MBE9639291.1"/>
    <property type="molecule type" value="Genomic_DNA"/>
</dbReference>
<evidence type="ECO:0000256" key="1">
    <source>
        <dbReference type="SAM" id="MobiDB-lite"/>
    </source>
</evidence>
<keyword evidence="2" id="KW-0732">Signal</keyword>
<feature type="region of interest" description="Disordered" evidence="1">
    <location>
        <begin position="91"/>
        <end position="117"/>
    </location>
</feature>
<reference evidence="3 4" key="1">
    <citation type="journal article" date="2021" name="Int. J. Syst. Evol. Microbiol.">
        <title>Salipiger mangrovisoli sp. nov., isolated from mangrove soil and the proposal for the reclassification of Paraphaeobacter pallidus as Salipiger pallidus comb. nov.</title>
        <authorList>
            <person name="Du J."/>
            <person name="Liu Y."/>
            <person name="Pei T."/>
            <person name="Deng M.R."/>
            <person name="Zhu H."/>
        </authorList>
    </citation>
    <scope>NUCLEOTIDE SEQUENCE [LARGE SCALE GENOMIC DNA]</scope>
    <source>
        <strain evidence="3 4">6D45A</strain>
    </source>
</reference>
<gene>
    <name evidence="3" type="ORF">IQ782_20765</name>
</gene>
<evidence type="ECO:0008006" key="5">
    <source>
        <dbReference type="Google" id="ProtNLM"/>
    </source>
</evidence>
<feature type="signal peptide" evidence="2">
    <location>
        <begin position="1"/>
        <end position="26"/>
    </location>
</feature>
<accession>A0ABR9X6U2</accession>
<feature type="chain" id="PRO_5047328082" description="DUF2946 domain-containing protein" evidence="2">
    <location>
        <begin position="27"/>
        <end position="117"/>
    </location>
</feature>
<keyword evidence="4" id="KW-1185">Reference proteome</keyword>
<dbReference type="RefSeq" id="WP_194136581.1">
    <property type="nucleotide sequence ID" value="NZ_JADFFK010000018.1"/>
</dbReference>
<name>A0ABR9X6U2_9RHOB</name>
<protein>
    <recommendedName>
        <fullName evidence="5">DUF2946 domain-containing protein</fullName>
    </recommendedName>
</protein>
<proteinExistence type="predicted"/>
<sequence>MIRARAQRLSLCVVILVVALASVVFAARMAPDEVSGARLEGYLAMGGTLADLCAEEGPHHGHHCPVCNLLPETPESRLPIATTRLDSRFHLGGQGDLGLPPQRGHMRGAPRAPPALA</sequence>
<evidence type="ECO:0000313" key="3">
    <source>
        <dbReference type="EMBL" id="MBE9639291.1"/>
    </source>
</evidence>
<dbReference type="Proteomes" id="UP000607796">
    <property type="component" value="Unassembled WGS sequence"/>
</dbReference>
<evidence type="ECO:0000256" key="2">
    <source>
        <dbReference type="SAM" id="SignalP"/>
    </source>
</evidence>